<dbReference type="OrthoDB" id="202825at2759"/>
<dbReference type="InterPro" id="IPR004344">
    <property type="entry name" value="TTL/TTLL_fam"/>
</dbReference>
<reference evidence="6" key="1">
    <citation type="submission" date="2016-10" db="EMBL/GenBank/DDBJ databases">
        <authorList>
            <person name="Benchimol M."/>
            <person name="Almeida L.G."/>
            <person name="Vasconcelos A.T."/>
            <person name="Perreira-Neves A."/>
            <person name="Rosa I.A."/>
            <person name="Tasca T."/>
            <person name="Bogo M.R."/>
            <person name="de Souza W."/>
        </authorList>
    </citation>
    <scope>NUCLEOTIDE SEQUENCE [LARGE SCALE GENOMIC DNA]</scope>
    <source>
        <strain evidence="6">K</strain>
    </source>
</reference>
<comment type="caution">
    <text evidence="6">The sequence shown here is derived from an EMBL/GenBank/DDBJ whole genome shotgun (WGS) entry which is preliminary data.</text>
</comment>
<evidence type="ECO:0000259" key="5">
    <source>
        <dbReference type="PROSITE" id="PS50975"/>
    </source>
</evidence>
<dbReference type="GO" id="GO:0015631">
    <property type="term" value="F:tubulin binding"/>
    <property type="evidence" value="ECO:0007669"/>
    <property type="project" value="TreeGrafter"/>
</dbReference>
<dbReference type="SUPFAM" id="SSF56059">
    <property type="entry name" value="Glutathione synthetase ATP-binding domain-like"/>
    <property type="match status" value="1"/>
</dbReference>
<dbReference type="GO" id="GO:0070740">
    <property type="term" value="F:tubulin-glutamic acid ligase activity"/>
    <property type="evidence" value="ECO:0007669"/>
    <property type="project" value="TreeGrafter"/>
</dbReference>
<dbReference type="PROSITE" id="PS50975">
    <property type="entry name" value="ATP_GRASP"/>
    <property type="match status" value="1"/>
</dbReference>
<evidence type="ECO:0000313" key="6">
    <source>
        <dbReference type="EMBL" id="OHT04804.1"/>
    </source>
</evidence>
<proteinExistence type="predicted"/>
<accession>A0A1J4K510</accession>
<dbReference type="GO" id="GO:0000226">
    <property type="term" value="P:microtubule cytoskeleton organization"/>
    <property type="evidence" value="ECO:0007669"/>
    <property type="project" value="TreeGrafter"/>
</dbReference>
<dbReference type="Pfam" id="PF03133">
    <property type="entry name" value="TTL"/>
    <property type="match status" value="1"/>
</dbReference>
<keyword evidence="7" id="KW-1185">Reference proteome</keyword>
<organism evidence="6 7">
    <name type="scientific">Tritrichomonas foetus</name>
    <dbReference type="NCBI Taxonomy" id="1144522"/>
    <lineage>
        <taxon>Eukaryota</taxon>
        <taxon>Metamonada</taxon>
        <taxon>Parabasalia</taxon>
        <taxon>Tritrichomonadida</taxon>
        <taxon>Tritrichomonadidae</taxon>
        <taxon>Tritrichomonas</taxon>
    </lineage>
</organism>
<dbReference type="VEuPathDB" id="TrichDB:TRFO_27665"/>
<evidence type="ECO:0000256" key="3">
    <source>
        <dbReference type="ARBA" id="ARBA00022840"/>
    </source>
</evidence>
<name>A0A1J4K510_9EUKA</name>
<protein>
    <submittedName>
        <fullName evidence="6">Tubulin-tyrosine ligase family protein</fullName>
    </submittedName>
</protein>
<dbReference type="Proteomes" id="UP000179807">
    <property type="component" value="Unassembled WGS sequence"/>
</dbReference>
<evidence type="ECO:0000256" key="1">
    <source>
        <dbReference type="ARBA" id="ARBA00022598"/>
    </source>
</evidence>
<sequence length="432" mass="49216">MLPNHTKIDVQKVRYPVVKQAFLSTNYIQTKDDVTALIVWHDGFIPKSTFLNILPHQRVSKIPGMDFLCFKSTTFKALNHMRALFPKTYNFFPITFLLPFQFAEFQKEHLKIAASTGIPVTWIFKPKSGCCGNGIKLIQNSFEVADSSFSGVIQKYVPPYLIDGFKFDFRIYIFIATIEPFTCYIYNDGVARFCSQAYNAPTKDNLNDKFSHLTNTAINVGNSETSHEILQLVSKVISKIKEMDPRGNVLWRRIKEVAALVMLAQYNNIIEQIKQQETENRTKQRIPCSSPGPNVPFNKKFFHLIGIDIMLNENCEPIILEMNDRPSMCVTFDIENTLKTKIVEDILKIITLDGSPPSPNAQFGGWEQILPVVEPNSPFSKTVQNVLAKSIKNTNPTMPKRVYPRDVIIWKKRASSKSYRGSSILPPLHANQ</sequence>
<evidence type="ECO:0000256" key="2">
    <source>
        <dbReference type="ARBA" id="ARBA00022741"/>
    </source>
</evidence>
<dbReference type="AlphaFoldDB" id="A0A1J4K510"/>
<dbReference type="PANTHER" id="PTHR12241">
    <property type="entry name" value="TUBULIN POLYGLUTAMYLASE"/>
    <property type="match status" value="1"/>
</dbReference>
<evidence type="ECO:0000256" key="4">
    <source>
        <dbReference type="PROSITE-ProRule" id="PRU00409"/>
    </source>
</evidence>
<gene>
    <name evidence="6" type="ORF">TRFO_27665</name>
</gene>
<dbReference type="GO" id="GO:0046872">
    <property type="term" value="F:metal ion binding"/>
    <property type="evidence" value="ECO:0007669"/>
    <property type="project" value="InterPro"/>
</dbReference>
<dbReference type="GO" id="GO:0005524">
    <property type="term" value="F:ATP binding"/>
    <property type="evidence" value="ECO:0007669"/>
    <property type="project" value="UniProtKB-UniRule"/>
</dbReference>
<feature type="domain" description="ATP-grasp" evidence="5">
    <location>
        <begin position="304"/>
        <end position="351"/>
    </location>
</feature>
<keyword evidence="2 4" id="KW-0547">Nucleotide-binding</keyword>
<dbReference type="InterPro" id="IPR011761">
    <property type="entry name" value="ATP-grasp"/>
</dbReference>
<evidence type="ECO:0000313" key="7">
    <source>
        <dbReference type="Proteomes" id="UP000179807"/>
    </source>
</evidence>
<dbReference type="GO" id="GO:0036064">
    <property type="term" value="C:ciliary basal body"/>
    <property type="evidence" value="ECO:0007669"/>
    <property type="project" value="TreeGrafter"/>
</dbReference>
<dbReference type="PANTHER" id="PTHR12241:SF154">
    <property type="entry name" value="TUBULIN POLYGLUTAMYLASE TTLL11"/>
    <property type="match status" value="1"/>
</dbReference>
<keyword evidence="1 6" id="KW-0436">Ligase</keyword>
<dbReference type="EMBL" id="MLAK01000781">
    <property type="protein sequence ID" value="OHT04804.1"/>
    <property type="molecule type" value="Genomic_DNA"/>
</dbReference>
<dbReference type="PROSITE" id="PS51221">
    <property type="entry name" value="TTL"/>
    <property type="match status" value="1"/>
</dbReference>
<dbReference type="Gene3D" id="3.30.470.20">
    <property type="entry name" value="ATP-grasp fold, B domain"/>
    <property type="match status" value="1"/>
</dbReference>
<keyword evidence="3 4" id="KW-0067">ATP-binding</keyword>
<dbReference type="GeneID" id="94840397"/>
<dbReference type="RefSeq" id="XP_068357940.1">
    <property type="nucleotide sequence ID" value="XM_068505693.1"/>
</dbReference>